<evidence type="ECO:0000313" key="3">
    <source>
        <dbReference type="Proteomes" id="UP000008022"/>
    </source>
</evidence>
<evidence type="ECO:0000256" key="1">
    <source>
        <dbReference type="SAM" id="MobiDB-lite"/>
    </source>
</evidence>
<dbReference type="Gramene" id="ORUFI05G12380.1">
    <property type="protein sequence ID" value="ORUFI05G12380.1"/>
    <property type="gene ID" value="ORUFI05G12380"/>
</dbReference>
<dbReference type="EnsemblPlants" id="ORUFI05G12380.1">
    <property type="protein sequence ID" value="ORUFI05G12380.1"/>
    <property type="gene ID" value="ORUFI05G12380"/>
</dbReference>
<keyword evidence="3" id="KW-1185">Reference proteome</keyword>
<feature type="region of interest" description="Disordered" evidence="1">
    <location>
        <begin position="22"/>
        <end position="48"/>
    </location>
</feature>
<dbReference type="Proteomes" id="UP000008022">
    <property type="component" value="Unassembled WGS sequence"/>
</dbReference>
<name>A0A0E0PKN6_ORYRU</name>
<dbReference type="AlphaFoldDB" id="A0A0E0PKN6"/>
<accession>A0A0E0PKN6</accession>
<protein>
    <submittedName>
        <fullName evidence="2">Uncharacterized protein</fullName>
    </submittedName>
</protein>
<organism evidence="2 3">
    <name type="scientific">Oryza rufipogon</name>
    <name type="common">Brownbeard rice</name>
    <name type="synonym">Asian wild rice</name>
    <dbReference type="NCBI Taxonomy" id="4529"/>
    <lineage>
        <taxon>Eukaryota</taxon>
        <taxon>Viridiplantae</taxon>
        <taxon>Streptophyta</taxon>
        <taxon>Embryophyta</taxon>
        <taxon>Tracheophyta</taxon>
        <taxon>Spermatophyta</taxon>
        <taxon>Magnoliopsida</taxon>
        <taxon>Liliopsida</taxon>
        <taxon>Poales</taxon>
        <taxon>Poaceae</taxon>
        <taxon>BOP clade</taxon>
        <taxon>Oryzoideae</taxon>
        <taxon>Oryzeae</taxon>
        <taxon>Oryzinae</taxon>
        <taxon>Oryza</taxon>
    </lineage>
</organism>
<sequence length="144" mass="15761">MDRSTVATPSCERLLDDVAATTLRGSGQQSASGVGKADAGRGQAKAPQTLGVGHRWLGYGEVQQGERRRLQYKAVATDHCEIVCSQLQCSFQTPKNITHQRPVDAAISNTLFCTISKHPKAGRTDFSMEMWINNFAKHAFLLAR</sequence>
<dbReference type="HOGENOM" id="CLU_1799621_0_0_1"/>
<feature type="compositionally biased region" description="Polar residues" evidence="1">
    <location>
        <begin position="23"/>
        <end position="32"/>
    </location>
</feature>
<reference evidence="3" key="1">
    <citation type="submission" date="2013-06" db="EMBL/GenBank/DDBJ databases">
        <authorList>
            <person name="Zhao Q."/>
        </authorList>
    </citation>
    <scope>NUCLEOTIDE SEQUENCE</scope>
    <source>
        <strain evidence="3">cv. W1943</strain>
    </source>
</reference>
<reference evidence="2" key="2">
    <citation type="submission" date="2015-06" db="UniProtKB">
        <authorList>
            <consortium name="EnsemblPlants"/>
        </authorList>
    </citation>
    <scope>IDENTIFICATION</scope>
</reference>
<proteinExistence type="predicted"/>
<evidence type="ECO:0000313" key="2">
    <source>
        <dbReference type="EnsemblPlants" id="ORUFI05G12380.1"/>
    </source>
</evidence>